<accession>A0A972FWV4</accession>
<keyword evidence="3" id="KW-1185">Reference proteome</keyword>
<evidence type="ECO:0000313" key="2">
    <source>
        <dbReference type="EMBL" id="NMH64127.1"/>
    </source>
</evidence>
<proteinExistence type="predicted"/>
<dbReference type="EMBL" id="JAAXYH010000002">
    <property type="protein sequence ID" value="NMH64127.1"/>
    <property type="molecule type" value="Genomic_DNA"/>
</dbReference>
<reference evidence="2" key="1">
    <citation type="submission" date="2020-04" db="EMBL/GenBank/DDBJ databases">
        <title>Description of Shewanella salipaludis sp. nov., isolated from a salt marsh.</title>
        <authorList>
            <person name="Park S."/>
            <person name="Yoon J.-H."/>
        </authorList>
    </citation>
    <scope>NUCLEOTIDE SEQUENCE</scope>
    <source>
        <strain evidence="2">SHSM-M6</strain>
    </source>
</reference>
<dbReference type="InterPro" id="IPR020481">
    <property type="entry name" value="Intracell_prot_inh_BsuPI"/>
</dbReference>
<dbReference type="InterPro" id="IPR038144">
    <property type="entry name" value="IPI"/>
</dbReference>
<sequence>MTASQPRPAGIATEPLVRPLPLGMNDTRLITLGPQHAAKGEDGMAQDLFTGELILDSAFEPNQPLKVTLLVTNVQRHAVALRYNSGMTADLWLLDPQGKRLWAWSDDMMFTQALRDTVIQAGGVIKVRFLIPAKALARVKGKGYYLEAYFAGKAQEAQESQQATLAPVRMALTPPH</sequence>
<protein>
    <submittedName>
        <fullName evidence="2">Proteinase inhibitor</fullName>
    </submittedName>
</protein>
<gene>
    <name evidence="2" type="ORF">HC757_02915</name>
</gene>
<comment type="caution">
    <text evidence="2">The sequence shown here is derived from an EMBL/GenBank/DDBJ whole genome shotgun (WGS) entry which is preliminary data.</text>
</comment>
<dbReference type="Proteomes" id="UP000737113">
    <property type="component" value="Unassembled WGS sequence"/>
</dbReference>
<dbReference type="Gene3D" id="2.60.40.2360">
    <property type="entry name" value="Intracellular proteinase inhibitor BsuPI"/>
    <property type="match status" value="1"/>
</dbReference>
<dbReference type="Pfam" id="PF12690">
    <property type="entry name" value="BsuPI"/>
    <property type="match status" value="1"/>
</dbReference>
<organism evidence="2 3">
    <name type="scientific">Shewanella salipaludis</name>
    <dbReference type="NCBI Taxonomy" id="2723052"/>
    <lineage>
        <taxon>Bacteria</taxon>
        <taxon>Pseudomonadati</taxon>
        <taxon>Pseudomonadota</taxon>
        <taxon>Gammaproteobacteria</taxon>
        <taxon>Alteromonadales</taxon>
        <taxon>Shewanellaceae</taxon>
        <taxon>Shewanella</taxon>
    </lineage>
</organism>
<name>A0A972FWV4_9GAMM</name>
<evidence type="ECO:0000313" key="3">
    <source>
        <dbReference type="Proteomes" id="UP000737113"/>
    </source>
</evidence>
<dbReference type="AlphaFoldDB" id="A0A972FWV4"/>
<feature type="domain" description="Intracellular proteinase inhibitor BsuPI" evidence="1">
    <location>
        <begin position="59"/>
        <end position="153"/>
    </location>
</feature>
<evidence type="ECO:0000259" key="1">
    <source>
        <dbReference type="Pfam" id="PF12690"/>
    </source>
</evidence>